<evidence type="ECO:0000313" key="3">
    <source>
        <dbReference type="Proteomes" id="UP000244005"/>
    </source>
</evidence>
<reference evidence="3" key="1">
    <citation type="journal article" date="2017" name="Cell">
        <title>Insights into land plant evolution garnered from the Marchantia polymorpha genome.</title>
        <authorList>
            <person name="Bowman J.L."/>
            <person name="Kohchi T."/>
            <person name="Yamato K.T."/>
            <person name="Jenkins J."/>
            <person name="Shu S."/>
            <person name="Ishizaki K."/>
            <person name="Yamaoka S."/>
            <person name="Nishihama R."/>
            <person name="Nakamura Y."/>
            <person name="Berger F."/>
            <person name="Adam C."/>
            <person name="Aki S.S."/>
            <person name="Althoff F."/>
            <person name="Araki T."/>
            <person name="Arteaga-Vazquez M.A."/>
            <person name="Balasubrmanian S."/>
            <person name="Barry K."/>
            <person name="Bauer D."/>
            <person name="Boehm C.R."/>
            <person name="Briginshaw L."/>
            <person name="Caballero-Perez J."/>
            <person name="Catarino B."/>
            <person name="Chen F."/>
            <person name="Chiyoda S."/>
            <person name="Chovatia M."/>
            <person name="Davies K.M."/>
            <person name="Delmans M."/>
            <person name="Demura T."/>
            <person name="Dierschke T."/>
            <person name="Dolan L."/>
            <person name="Dorantes-Acosta A.E."/>
            <person name="Eklund D.M."/>
            <person name="Florent S.N."/>
            <person name="Flores-Sandoval E."/>
            <person name="Fujiyama A."/>
            <person name="Fukuzawa H."/>
            <person name="Galik B."/>
            <person name="Grimanelli D."/>
            <person name="Grimwood J."/>
            <person name="Grossniklaus U."/>
            <person name="Hamada T."/>
            <person name="Haseloff J."/>
            <person name="Hetherington A.J."/>
            <person name="Higo A."/>
            <person name="Hirakawa Y."/>
            <person name="Hundley H.N."/>
            <person name="Ikeda Y."/>
            <person name="Inoue K."/>
            <person name="Inoue S.I."/>
            <person name="Ishida S."/>
            <person name="Jia Q."/>
            <person name="Kakita M."/>
            <person name="Kanazawa T."/>
            <person name="Kawai Y."/>
            <person name="Kawashima T."/>
            <person name="Kennedy M."/>
            <person name="Kinose K."/>
            <person name="Kinoshita T."/>
            <person name="Kohara Y."/>
            <person name="Koide E."/>
            <person name="Komatsu K."/>
            <person name="Kopischke S."/>
            <person name="Kubo M."/>
            <person name="Kyozuka J."/>
            <person name="Lagercrantz U."/>
            <person name="Lin S.S."/>
            <person name="Lindquist E."/>
            <person name="Lipzen A.M."/>
            <person name="Lu C.W."/>
            <person name="De Luna E."/>
            <person name="Martienssen R.A."/>
            <person name="Minamino N."/>
            <person name="Mizutani M."/>
            <person name="Mizutani M."/>
            <person name="Mochizuki N."/>
            <person name="Monte I."/>
            <person name="Mosher R."/>
            <person name="Nagasaki H."/>
            <person name="Nakagami H."/>
            <person name="Naramoto S."/>
            <person name="Nishitani K."/>
            <person name="Ohtani M."/>
            <person name="Okamoto T."/>
            <person name="Okumura M."/>
            <person name="Phillips J."/>
            <person name="Pollak B."/>
            <person name="Reinders A."/>
            <person name="Rovekamp M."/>
            <person name="Sano R."/>
            <person name="Sawa S."/>
            <person name="Schmid M.W."/>
            <person name="Shirakawa M."/>
            <person name="Solano R."/>
            <person name="Spunde A."/>
            <person name="Suetsugu N."/>
            <person name="Sugano S."/>
            <person name="Sugiyama A."/>
            <person name="Sun R."/>
            <person name="Suzuki Y."/>
            <person name="Takenaka M."/>
            <person name="Takezawa D."/>
            <person name="Tomogane H."/>
            <person name="Tsuzuki M."/>
            <person name="Ueda T."/>
            <person name="Umeda M."/>
            <person name="Ward J.M."/>
            <person name="Watanabe Y."/>
            <person name="Yazaki K."/>
            <person name="Yokoyama R."/>
            <person name="Yoshitake Y."/>
            <person name="Yotsui I."/>
            <person name="Zachgo S."/>
            <person name="Schmutz J."/>
        </authorList>
    </citation>
    <scope>NUCLEOTIDE SEQUENCE [LARGE SCALE GENOMIC DNA]</scope>
    <source>
        <strain evidence="3">Tak-1</strain>
    </source>
</reference>
<dbReference type="EMBL" id="KZ772773">
    <property type="protein sequence ID" value="PTQ32274.1"/>
    <property type="molecule type" value="Genomic_DNA"/>
</dbReference>
<sequence>MYSCYSAVTHAIRTFIDQFPVPRLGAAAESGRSNQEVEGLTTSALSCCYFCNRFFHSLSDHSLYRAIATRPNYSHSQELGRGVSHKPSIPPNPPPPFLRRSTTSLPLLALSSPWANRASPRGERNRSDPTKLRFEFGDGVWGTRGLGLGLGPGPGVAAGGLIDGWDEVGGGWTSRRIGGIDGGIDGAGAGRPRWQSEDCATGCWPIPFGSSARDSAGASVAHILLRLHSLFRFLRGPPRSWTMHLVALRAPPPHWPPPPFDGSDRRAGPSSPDFNFYNPGNGRGSGLGVRSPHSLVDALYRIGTLGRSVLTAWSPCSLE</sequence>
<evidence type="ECO:0000256" key="1">
    <source>
        <dbReference type="SAM" id="MobiDB-lite"/>
    </source>
</evidence>
<protein>
    <submittedName>
        <fullName evidence="2">Uncharacterized protein</fullName>
    </submittedName>
</protein>
<organism evidence="2 3">
    <name type="scientific">Marchantia polymorpha</name>
    <name type="common">Common liverwort</name>
    <name type="synonym">Marchantia aquatica</name>
    <dbReference type="NCBI Taxonomy" id="3197"/>
    <lineage>
        <taxon>Eukaryota</taxon>
        <taxon>Viridiplantae</taxon>
        <taxon>Streptophyta</taxon>
        <taxon>Embryophyta</taxon>
        <taxon>Marchantiophyta</taxon>
        <taxon>Marchantiopsida</taxon>
        <taxon>Marchantiidae</taxon>
        <taxon>Marchantiales</taxon>
        <taxon>Marchantiaceae</taxon>
        <taxon>Marchantia</taxon>
    </lineage>
</organism>
<keyword evidence="3" id="KW-1185">Reference proteome</keyword>
<evidence type="ECO:0000313" key="2">
    <source>
        <dbReference type="EMBL" id="PTQ32274.1"/>
    </source>
</evidence>
<dbReference type="AlphaFoldDB" id="A0A2R6WEK3"/>
<feature type="compositionally biased region" description="Pro residues" evidence="1">
    <location>
        <begin position="88"/>
        <end position="97"/>
    </location>
</feature>
<dbReference type="Gramene" id="Mp4g21150.1">
    <property type="protein sequence ID" value="Mp4g21150.1.cds"/>
    <property type="gene ID" value="Mp4g21150"/>
</dbReference>
<dbReference type="Proteomes" id="UP000244005">
    <property type="component" value="Unassembled WGS sequence"/>
</dbReference>
<feature type="region of interest" description="Disordered" evidence="1">
    <location>
        <begin position="76"/>
        <end position="100"/>
    </location>
</feature>
<proteinExistence type="predicted"/>
<accession>A0A2R6WEK3</accession>
<name>A0A2R6WEK3_MARPO</name>
<gene>
    <name evidence="2" type="ORF">MARPO_0101s0061</name>
</gene>